<evidence type="ECO:0000313" key="2">
    <source>
        <dbReference type="Proteomes" id="UP000053237"/>
    </source>
</evidence>
<comment type="caution">
    <text evidence="1">The sequence shown here is derived from an EMBL/GenBank/DDBJ whole genome shotgun (WGS) entry which is preliminary data.</text>
</comment>
<protein>
    <submittedName>
        <fullName evidence="1">Uncharacterized protein</fullName>
    </submittedName>
</protein>
<reference evidence="1 2" key="1">
    <citation type="submission" date="2012-05" db="EMBL/GenBank/DDBJ databases">
        <title>Recombination and specialization in a pathogen metapopulation.</title>
        <authorList>
            <person name="Gardiner A."/>
            <person name="Kemen E."/>
            <person name="Schultz-Larsen T."/>
            <person name="MacLean D."/>
            <person name="Van Oosterhout C."/>
            <person name="Jones J.D.G."/>
        </authorList>
    </citation>
    <scope>NUCLEOTIDE SEQUENCE [LARGE SCALE GENOMIC DNA]</scope>
    <source>
        <strain evidence="1 2">Ac Nc2</strain>
    </source>
</reference>
<accession>A0A024FT47</accession>
<dbReference type="Proteomes" id="UP000053237">
    <property type="component" value="Unassembled WGS sequence"/>
</dbReference>
<dbReference type="InParanoid" id="A0A024FT47"/>
<gene>
    <name evidence="1" type="ORF">BN9_088980</name>
</gene>
<sequence>MTPQVQLLGFECIQDSLIRDNKGFESLKKQENPIGHLPGLVRDQKNSFSNRLFFSLARFNRFEAVYLAHLMKNSEGSLCLPFDTFPFPVKGTFVNESISKTARSESFDEVQTIIACCCWSVSRYNCICSFRFSFLEIVCFCGTVSGTNLCNLFFLGQSMIYSILPRRSNKQIPYVKTFSAHVSTNSDIVPIT</sequence>
<name>A0A024FT47_9STRA</name>
<evidence type="ECO:0000313" key="1">
    <source>
        <dbReference type="EMBL" id="CCI10265.1"/>
    </source>
</evidence>
<dbReference type="AlphaFoldDB" id="A0A024FT47"/>
<organism evidence="1 2">
    <name type="scientific">Albugo candida</name>
    <dbReference type="NCBI Taxonomy" id="65357"/>
    <lineage>
        <taxon>Eukaryota</taxon>
        <taxon>Sar</taxon>
        <taxon>Stramenopiles</taxon>
        <taxon>Oomycota</taxon>
        <taxon>Peronosporomycetes</taxon>
        <taxon>Albuginales</taxon>
        <taxon>Albuginaceae</taxon>
        <taxon>Albugo</taxon>
    </lineage>
</organism>
<keyword evidence="2" id="KW-1185">Reference proteome</keyword>
<proteinExistence type="predicted"/>
<dbReference type="EMBL" id="CAIX01000191">
    <property type="protein sequence ID" value="CCI10265.1"/>
    <property type="molecule type" value="Genomic_DNA"/>
</dbReference>